<name>A0A8T0IN83_CERPU</name>
<comment type="caution">
    <text evidence="2">The sequence shown here is derived from an EMBL/GenBank/DDBJ whole genome shotgun (WGS) entry which is preliminary data.</text>
</comment>
<feature type="region of interest" description="Disordered" evidence="1">
    <location>
        <begin position="257"/>
        <end position="286"/>
    </location>
</feature>
<evidence type="ECO:0000313" key="3">
    <source>
        <dbReference type="Proteomes" id="UP000822688"/>
    </source>
</evidence>
<dbReference type="EMBL" id="CM026423">
    <property type="protein sequence ID" value="KAG0584457.1"/>
    <property type="molecule type" value="Genomic_DNA"/>
</dbReference>
<dbReference type="OrthoDB" id="2018306at2759"/>
<feature type="compositionally biased region" description="Polar residues" evidence="1">
    <location>
        <begin position="328"/>
        <end position="345"/>
    </location>
</feature>
<reference evidence="2" key="1">
    <citation type="submission" date="2020-06" db="EMBL/GenBank/DDBJ databases">
        <title>WGS assembly of Ceratodon purpureus strain R40.</title>
        <authorList>
            <person name="Carey S.B."/>
            <person name="Jenkins J."/>
            <person name="Shu S."/>
            <person name="Lovell J.T."/>
            <person name="Sreedasyam A."/>
            <person name="Maumus F."/>
            <person name="Tiley G.P."/>
            <person name="Fernandez-Pozo N."/>
            <person name="Barry K."/>
            <person name="Chen C."/>
            <person name="Wang M."/>
            <person name="Lipzen A."/>
            <person name="Daum C."/>
            <person name="Saski C.A."/>
            <person name="Payton A.C."/>
            <person name="Mcbreen J.C."/>
            <person name="Conrad R.E."/>
            <person name="Kollar L.M."/>
            <person name="Olsson S."/>
            <person name="Huttunen S."/>
            <person name="Landis J.B."/>
            <person name="Wickett N.J."/>
            <person name="Johnson M.G."/>
            <person name="Rensing S.A."/>
            <person name="Grimwood J."/>
            <person name="Schmutz J."/>
            <person name="Mcdaniel S.F."/>
        </authorList>
    </citation>
    <scope>NUCLEOTIDE SEQUENCE</scope>
    <source>
        <strain evidence="2">R40</strain>
    </source>
</reference>
<dbReference type="Proteomes" id="UP000822688">
    <property type="component" value="Chromosome 3"/>
</dbReference>
<feature type="compositionally biased region" description="Low complexity" evidence="1">
    <location>
        <begin position="257"/>
        <end position="269"/>
    </location>
</feature>
<accession>A0A8T0IN83</accession>
<organism evidence="2 3">
    <name type="scientific">Ceratodon purpureus</name>
    <name type="common">Fire moss</name>
    <name type="synonym">Dicranum purpureum</name>
    <dbReference type="NCBI Taxonomy" id="3225"/>
    <lineage>
        <taxon>Eukaryota</taxon>
        <taxon>Viridiplantae</taxon>
        <taxon>Streptophyta</taxon>
        <taxon>Embryophyta</taxon>
        <taxon>Bryophyta</taxon>
        <taxon>Bryophytina</taxon>
        <taxon>Bryopsida</taxon>
        <taxon>Dicranidae</taxon>
        <taxon>Pseudoditrichales</taxon>
        <taxon>Ditrichaceae</taxon>
        <taxon>Ceratodon</taxon>
    </lineage>
</organism>
<feature type="compositionally biased region" description="Low complexity" evidence="1">
    <location>
        <begin position="150"/>
        <end position="175"/>
    </location>
</feature>
<protein>
    <submittedName>
        <fullName evidence="2">Uncharacterized protein</fullName>
    </submittedName>
</protein>
<feature type="compositionally biased region" description="Polar residues" evidence="1">
    <location>
        <begin position="181"/>
        <end position="228"/>
    </location>
</feature>
<feature type="region of interest" description="Disordered" evidence="1">
    <location>
        <begin position="328"/>
        <end position="349"/>
    </location>
</feature>
<keyword evidence="3" id="KW-1185">Reference proteome</keyword>
<sequence>MGEVFENARVFVKNVTDVLGKADGDRFKCPRCKGSGLNSGHQFWNRNQSSSNSESCWFCEGFGVMPVIGLNGFMLGPSKPVINTRNVNPLPELPLKMQLYLGKYPETKCTVKTYKPSMKLADLLYDPNQFPSWMSGAHGEAVLSSFPSSSEISDSGSFSSIESSTTTKSSEPSKSVVIRSGNKSSKTRLSISSRNLRQPNSSTSRISQDSPYSVLSSQGSPASPQIEQRINRRVKAVPRMSGGSLLVTVRKTMCTSLSAPSRVSSSPFSTRYGVPADSNPGTSKRTRKYPLLRTTKSSRIPRRERNRVREEAEKAAYLRAYKFQKPCTSQSEARNSAVSESSDSRQLGGDKMEHFSNLSLGVTGFAKGRNSWRRMIMPSLKISSDSTTINQLALGKVKDGIIRSPSLGKAFQLH</sequence>
<feature type="region of interest" description="Disordered" evidence="1">
    <location>
        <begin position="150"/>
        <end position="228"/>
    </location>
</feature>
<evidence type="ECO:0000313" key="2">
    <source>
        <dbReference type="EMBL" id="KAG0584457.1"/>
    </source>
</evidence>
<gene>
    <name evidence="2" type="ORF">KC19_3G211200</name>
</gene>
<proteinExistence type="predicted"/>
<dbReference type="AlphaFoldDB" id="A0A8T0IN83"/>
<evidence type="ECO:0000256" key="1">
    <source>
        <dbReference type="SAM" id="MobiDB-lite"/>
    </source>
</evidence>